<reference evidence="1" key="1">
    <citation type="submission" date="2022-08" db="UniProtKB">
        <authorList>
            <consortium name="EnsemblMetazoa"/>
        </authorList>
    </citation>
    <scope>IDENTIFICATION</scope>
    <source>
        <strain evidence="1">05x7-T-G4-1.051#20</strain>
    </source>
</reference>
<dbReference type="AlphaFoldDB" id="A0A8W8LSY3"/>
<keyword evidence="2" id="KW-1185">Reference proteome</keyword>
<evidence type="ECO:0000313" key="1">
    <source>
        <dbReference type="EnsemblMetazoa" id="G28911.1:cds"/>
    </source>
</evidence>
<organism evidence="1 2">
    <name type="scientific">Magallana gigas</name>
    <name type="common">Pacific oyster</name>
    <name type="synonym">Crassostrea gigas</name>
    <dbReference type="NCBI Taxonomy" id="29159"/>
    <lineage>
        <taxon>Eukaryota</taxon>
        <taxon>Metazoa</taxon>
        <taxon>Spiralia</taxon>
        <taxon>Lophotrochozoa</taxon>
        <taxon>Mollusca</taxon>
        <taxon>Bivalvia</taxon>
        <taxon>Autobranchia</taxon>
        <taxon>Pteriomorphia</taxon>
        <taxon>Ostreida</taxon>
        <taxon>Ostreoidea</taxon>
        <taxon>Ostreidae</taxon>
        <taxon>Magallana</taxon>
    </lineage>
</organism>
<accession>A0A8W8LSY3</accession>
<dbReference type="Proteomes" id="UP000005408">
    <property type="component" value="Unassembled WGS sequence"/>
</dbReference>
<proteinExistence type="predicted"/>
<protein>
    <submittedName>
        <fullName evidence="1">Uncharacterized protein</fullName>
    </submittedName>
</protein>
<evidence type="ECO:0000313" key="2">
    <source>
        <dbReference type="Proteomes" id="UP000005408"/>
    </source>
</evidence>
<dbReference type="EnsemblMetazoa" id="G28911.1">
    <property type="protein sequence ID" value="G28911.1:cds"/>
    <property type="gene ID" value="G28911"/>
</dbReference>
<name>A0A8W8LSY3_MAGGI</name>
<sequence length="90" mass="10208">MFYIYCYVSQKERVGVIRMKSILFFSVVVFLSLETVKSQNVPKDCSSMNCFVAACDYAECPNFPEATCVGICNSCIATWKYKGRDVTKQC</sequence>